<dbReference type="InterPro" id="IPR001633">
    <property type="entry name" value="EAL_dom"/>
</dbReference>
<evidence type="ECO:0000256" key="1">
    <source>
        <dbReference type="SAM" id="Phobius"/>
    </source>
</evidence>
<protein>
    <submittedName>
        <fullName evidence="4">GGDEF domain-containing phosphodiesterase</fullName>
    </submittedName>
</protein>
<dbReference type="EMBL" id="JALBUS010000001">
    <property type="protein sequence ID" value="MDX8416251.1"/>
    <property type="molecule type" value="Genomic_DNA"/>
</dbReference>
<dbReference type="SUPFAM" id="SSF55073">
    <property type="entry name" value="Nucleotide cyclase"/>
    <property type="match status" value="1"/>
</dbReference>
<dbReference type="Pfam" id="PF00563">
    <property type="entry name" value="EAL"/>
    <property type="match status" value="1"/>
</dbReference>
<sequence length="667" mass="75833">MQTIIGWLSQYWYRNYTDVLQGIVFAAVTLFLVFKDTDRSTKIKKCILSFLVSYNTAEIISYATYAGFTSFLSIQGTFLDFLLASGCLLLPVFILIPLYAKVLAIQGPGAAFLYALFFCSNCLAMLLAQSVWQRMCITIALSIALTWYFQQEIRYLLFEKSMLQMDHRFQGTAYSFMVLIGVEAELPRIVLDGSPNGVVNALAYGVSIAGIALILFFVFFMKFNFFAIMKYENYIRSQDEDSTTGAKSLTYLIEHGRDMILKAQTTNEEFAVFYTNLENLHDVNMIHGYDAGTKIFQKTAALLAAQFPDGIVARVSGSHFAGIIPLANIENKFNLAAKQIEGLSLDEALHLKVGIYPIPVATHTTRHETELSYDELTTMVDLSAYAVRYQKDSRQVVQYFEEDLKKQEEIRLHVISSIDKAIQNQWLRVYYQPLIHIQSGKPAGFEALSRWEDPVYGLLTPDKFVPSLENLRLIYKVDLNVLSTYGREIQKIQKIGLEPLPISFNISRTDLESGIDLYGEIERIVNALAIDKNLIHIEITESALNGDSLIMPQAIEHFHRMGFEVWMDDFGSGYSSLNVLKDYPFDVIKIDMEFMKKFDERSKQIVRSICEMATSLGTRTVAEGVETKEQLQFLQQIGCTYAQGYLFSKPKPVQEFFSLLPKRPSNY</sequence>
<feature type="transmembrane region" description="Helical" evidence="1">
    <location>
        <begin position="16"/>
        <end position="34"/>
    </location>
</feature>
<feature type="transmembrane region" description="Helical" evidence="1">
    <location>
        <begin position="46"/>
        <end position="66"/>
    </location>
</feature>
<organism evidence="4 5">
    <name type="scientific">Absicoccus intestinalis</name>
    <dbReference type="NCBI Taxonomy" id="2926319"/>
    <lineage>
        <taxon>Bacteria</taxon>
        <taxon>Bacillati</taxon>
        <taxon>Bacillota</taxon>
        <taxon>Erysipelotrichia</taxon>
        <taxon>Erysipelotrichales</taxon>
        <taxon>Erysipelotrichaceae</taxon>
        <taxon>Absicoccus</taxon>
    </lineage>
</organism>
<evidence type="ECO:0000259" key="2">
    <source>
        <dbReference type="PROSITE" id="PS50883"/>
    </source>
</evidence>
<dbReference type="InterPro" id="IPR029787">
    <property type="entry name" value="Nucleotide_cyclase"/>
</dbReference>
<keyword evidence="5" id="KW-1185">Reference proteome</keyword>
<dbReference type="SMART" id="SM00267">
    <property type="entry name" value="GGDEF"/>
    <property type="match status" value="1"/>
</dbReference>
<feature type="transmembrane region" description="Helical" evidence="1">
    <location>
        <begin position="107"/>
        <end position="126"/>
    </location>
</feature>
<evidence type="ECO:0000313" key="5">
    <source>
        <dbReference type="Proteomes" id="UP001285244"/>
    </source>
</evidence>
<comment type="caution">
    <text evidence="4">The sequence shown here is derived from an EMBL/GenBank/DDBJ whole genome shotgun (WGS) entry which is preliminary data.</text>
</comment>
<dbReference type="InterPro" id="IPR000160">
    <property type="entry name" value="GGDEF_dom"/>
</dbReference>
<dbReference type="CDD" id="cd01948">
    <property type="entry name" value="EAL"/>
    <property type="match status" value="1"/>
</dbReference>
<dbReference type="Gene3D" id="3.30.70.270">
    <property type="match status" value="1"/>
</dbReference>
<feature type="domain" description="GGDEF" evidence="3">
    <location>
        <begin position="268"/>
        <end position="402"/>
    </location>
</feature>
<dbReference type="InterPro" id="IPR035919">
    <property type="entry name" value="EAL_sf"/>
</dbReference>
<dbReference type="SUPFAM" id="SSF141868">
    <property type="entry name" value="EAL domain-like"/>
    <property type="match status" value="1"/>
</dbReference>
<dbReference type="PROSITE" id="PS50883">
    <property type="entry name" value="EAL"/>
    <property type="match status" value="1"/>
</dbReference>
<feature type="domain" description="EAL" evidence="2">
    <location>
        <begin position="411"/>
        <end position="664"/>
    </location>
</feature>
<dbReference type="InterPro" id="IPR043128">
    <property type="entry name" value="Rev_trsase/Diguanyl_cyclase"/>
</dbReference>
<gene>
    <name evidence="4" type="ORF">MOZ64_00105</name>
</gene>
<accession>A0ABU4WI70</accession>
<dbReference type="InterPro" id="IPR050706">
    <property type="entry name" value="Cyclic-di-GMP_PDE-like"/>
</dbReference>
<keyword evidence="1" id="KW-0472">Membrane</keyword>
<keyword evidence="1" id="KW-0812">Transmembrane</keyword>
<dbReference type="PANTHER" id="PTHR33121:SF70">
    <property type="entry name" value="SIGNALING PROTEIN YKOW"/>
    <property type="match status" value="1"/>
</dbReference>
<reference evidence="4 5" key="1">
    <citation type="submission" date="2022-03" db="EMBL/GenBank/DDBJ databases">
        <title>Novel taxa within the pig intestine.</title>
        <authorList>
            <person name="Wylensek D."/>
            <person name="Bishof K."/>
            <person name="Afrizal A."/>
            <person name="Clavel T."/>
        </authorList>
    </citation>
    <scope>NUCLEOTIDE SEQUENCE [LARGE SCALE GENOMIC DNA]</scope>
    <source>
        <strain evidence="4 5">Cla-KB-P134</strain>
    </source>
</reference>
<dbReference type="PANTHER" id="PTHR33121">
    <property type="entry name" value="CYCLIC DI-GMP PHOSPHODIESTERASE PDEF"/>
    <property type="match status" value="1"/>
</dbReference>
<evidence type="ECO:0000313" key="4">
    <source>
        <dbReference type="EMBL" id="MDX8416251.1"/>
    </source>
</evidence>
<dbReference type="Gene3D" id="3.20.20.450">
    <property type="entry name" value="EAL domain"/>
    <property type="match status" value="1"/>
</dbReference>
<feature type="transmembrane region" description="Helical" evidence="1">
    <location>
        <begin position="78"/>
        <end position="100"/>
    </location>
</feature>
<feature type="transmembrane region" description="Helical" evidence="1">
    <location>
        <begin position="132"/>
        <end position="150"/>
    </location>
</feature>
<proteinExistence type="predicted"/>
<dbReference type="Proteomes" id="UP001285244">
    <property type="component" value="Unassembled WGS sequence"/>
</dbReference>
<keyword evidence="1" id="KW-1133">Transmembrane helix</keyword>
<dbReference type="SMART" id="SM00052">
    <property type="entry name" value="EAL"/>
    <property type="match status" value="1"/>
</dbReference>
<feature type="transmembrane region" description="Helical" evidence="1">
    <location>
        <begin position="202"/>
        <end position="221"/>
    </location>
</feature>
<dbReference type="PROSITE" id="PS50887">
    <property type="entry name" value="GGDEF"/>
    <property type="match status" value="1"/>
</dbReference>
<name>A0ABU4WI70_9FIRM</name>
<evidence type="ECO:0000259" key="3">
    <source>
        <dbReference type="PROSITE" id="PS50887"/>
    </source>
</evidence>
<dbReference type="RefSeq" id="WP_320324590.1">
    <property type="nucleotide sequence ID" value="NZ_JALBUS010000001.1"/>
</dbReference>